<gene>
    <name evidence="1" type="ORF">ACFQPB_01450</name>
</gene>
<accession>A0ABW2QEK1</accession>
<sequence length="168" mass="17684">MQRRTWLKLGLVSTAGLALVGGGLALRAPAWTPEGLSASGRAVFGAVASTVLDGSLPEDAAARQVAVDAWFKRLDDSIAALPPHTQAELAQLLSVLASAPGRWAVAGLGTDWPHASVAQVRAALQEMRHSRLALRQQAYLALRELTCAAYFADPGTWMALGYSGPLDI</sequence>
<comment type="caution">
    <text evidence="1">The sequence shown here is derived from an EMBL/GenBank/DDBJ whole genome shotgun (WGS) entry which is preliminary data.</text>
</comment>
<organism evidence="1 2">
    <name type="scientific">Hydrogenophaga atypica</name>
    <dbReference type="NCBI Taxonomy" id="249409"/>
    <lineage>
        <taxon>Bacteria</taxon>
        <taxon>Pseudomonadati</taxon>
        <taxon>Pseudomonadota</taxon>
        <taxon>Betaproteobacteria</taxon>
        <taxon>Burkholderiales</taxon>
        <taxon>Comamonadaceae</taxon>
        <taxon>Hydrogenophaga</taxon>
    </lineage>
</organism>
<evidence type="ECO:0000313" key="1">
    <source>
        <dbReference type="EMBL" id="MFC7407519.1"/>
    </source>
</evidence>
<reference evidence="2" key="1">
    <citation type="journal article" date="2019" name="Int. J. Syst. Evol. Microbiol.">
        <title>The Global Catalogue of Microorganisms (GCM) 10K type strain sequencing project: providing services to taxonomists for standard genome sequencing and annotation.</title>
        <authorList>
            <consortium name="The Broad Institute Genomics Platform"/>
            <consortium name="The Broad Institute Genome Sequencing Center for Infectious Disease"/>
            <person name="Wu L."/>
            <person name="Ma J."/>
        </authorList>
    </citation>
    <scope>NUCLEOTIDE SEQUENCE [LARGE SCALE GENOMIC DNA]</scope>
    <source>
        <strain evidence="2">CGMCC 1.12371</strain>
    </source>
</reference>
<name>A0ABW2QEK1_9BURK</name>
<keyword evidence="2" id="KW-1185">Reference proteome</keyword>
<dbReference type="RefSeq" id="WP_382219193.1">
    <property type="nucleotide sequence ID" value="NZ_JBHTCA010000001.1"/>
</dbReference>
<protein>
    <recommendedName>
        <fullName evidence="3">Twin-arginine translocation pathway signal protein</fullName>
    </recommendedName>
</protein>
<evidence type="ECO:0008006" key="3">
    <source>
        <dbReference type="Google" id="ProtNLM"/>
    </source>
</evidence>
<dbReference type="EMBL" id="JBHTCA010000001">
    <property type="protein sequence ID" value="MFC7407519.1"/>
    <property type="molecule type" value="Genomic_DNA"/>
</dbReference>
<dbReference type="Proteomes" id="UP001596501">
    <property type="component" value="Unassembled WGS sequence"/>
</dbReference>
<proteinExistence type="predicted"/>
<evidence type="ECO:0000313" key="2">
    <source>
        <dbReference type="Proteomes" id="UP001596501"/>
    </source>
</evidence>